<dbReference type="InterPro" id="IPR051911">
    <property type="entry name" value="SDR_oxidoreductase"/>
</dbReference>
<dbReference type="InterPro" id="IPR002347">
    <property type="entry name" value="SDR_fam"/>
</dbReference>
<dbReference type="Gene3D" id="3.40.50.720">
    <property type="entry name" value="NAD(P)-binding Rossmann-like Domain"/>
    <property type="match status" value="1"/>
</dbReference>
<proteinExistence type="inferred from homology"/>
<dbReference type="Proteomes" id="UP000244855">
    <property type="component" value="Unassembled WGS sequence"/>
</dbReference>
<dbReference type="AlphaFoldDB" id="A0A2V1E8F2"/>
<evidence type="ECO:0000256" key="1">
    <source>
        <dbReference type="ARBA" id="ARBA00006484"/>
    </source>
</evidence>
<name>A0A2V1E8F2_9PLEO</name>
<dbReference type="PANTHER" id="PTHR43976:SF16">
    <property type="entry name" value="SHORT-CHAIN DEHYDROGENASE_REDUCTASE FAMILY PROTEIN"/>
    <property type="match status" value="1"/>
</dbReference>
<gene>
    <name evidence="3" type="ORF">DM02DRAFT_84585</name>
</gene>
<evidence type="ECO:0000313" key="4">
    <source>
        <dbReference type="Proteomes" id="UP000244855"/>
    </source>
</evidence>
<organism evidence="3 4">
    <name type="scientific">Periconia macrospinosa</name>
    <dbReference type="NCBI Taxonomy" id="97972"/>
    <lineage>
        <taxon>Eukaryota</taxon>
        <taxon>Fungi</taxon>
        <taxon>Dikarya</taxon>
        <taxon>Ascomycota</taxon>
        <taxon>Pezizomycotina</taxon>
        <taxon>Dothideomycetes</taxon>
        <taxon>Pleosporomycetidae</taxon>
        <taxon>Pleosporales</taxon>
        <taxon>Massarineae</taxon>
        <taxon>Periconiaceae</taxon>
        <taxon>Periconia</taxon>
    </lineage>
</organism>
<evidence type="ECO:0000313" key="3">
    <source>
        <dbReference type="EMBL" id="PVI05590.1"/>
    </source>
</evidence>
<dbReference type="PRINTS" id="PR00081">
    <property type="entry name" value="GDHRDH"/>
</dbReference>
<evidence type="ECO:0000256" key="2">
    <source>
        <dbReference type="ARBA" id="ARBA00023002"/>
    </source>
</evidence>
<dbReference type="SUPFAM" id="SSF51735">
    <property type="entry name" value="NAD(P)-binding Rossmann-fold domains"/>
    <property type="match status" value="1"/>
</dbReference>
<dbReference type="Pfam" id="PF00106">
    <property type="entry name" value="adh_short"/>
    <property type="match status" value="1"/>
</dbReference>
<protein>
    <submittedName>
        <fullName evidence="3">NAD(P)-binding protein</fullName>
    </submittedName>
</protein>
<dbReference type="InterPro" id="IPR036291">
    <property type="entry name" value="NAD(P)-bd_dom_sf"/>
</dbReference>
<keyword evidence="4" id="KW-1185">Reference proteome</keyword>
<dbReference type="PANTHER" id="PTHR43976">
    <property type="entry name" value="SHORT CHAIN DEHYDROGENASE"/>
    <property type="match status" value="1"/>
</dbReference>
<dbReference type="CDD" id="cd05374">
    <property type="entry name" value="17beta-HSD-like_SDR_c"/>
    <property type="match status" value="1"/>
</dbReference>
<sequence>MAQTPVWFITAASSGFGKYIALEALARGHKVVASARSTSRIADLKEKGADTVALDVTWPLEKIEAVAKDVWDRYGAVNHLVNAAGYILVGAIEETTPKEDYDAFNTNVFGLLNVSKAFLPYVRQTSGHRTVANFGSIGSWAGGAAYGLYAGTKWACSGISESMRLELAPLGIPVTVIEPGYFRTGFLNAGAKVVSEKRIAAYDETAVGEVRKTLDLVDNKQPGDVVKGCKIIVDILTKTGVAEGKEVPVRVALGSDSPPYIRNKLKETEALLNEWDAITTTTDHVD</sequence>
<accession>A0A2V1E8F2</accession>
<comment type="similarity">
    <text evidence="1">Belongs to the short-chain dehydrogenases/reductases (SDR) family.</text>
</comment>
<keyword evidence="2" id="KW-0560">Oxidoreductase</keyword>
<dbReference type="GO" id="GO:0016491">
    <property type="term" value="F:oxidoreductase activity"/>
    <property type="evidence" value="ECO:0007669"/>
    <property type="project" value="UniProtKB-KW"/>
</dbReference>
<dbReference type="OrthoDB" id="1274115at2759"/>
<reference evidence="3 4" key="1">
    <citation type="journal article" date="2018" name="Sci. Rep.">
        <title>Comparative genomics provides insights into the lifestyle and reveals functional heterogeneity of dark septate endophytic fungi.</title>
        <authorList>
            <person name="Knapp D.G."/>
            <person name="Nemeth J.B."/>
            <person name="Barry K."/>
            <person name="Hainaut M."/>
            <person name="Henrissat B."/>
            <person name="Johnson J."/>
            <person name="Kuo A."/>
            <person name="Lim J.H.P."/>
            <person name="Lipzen A."/>
            <person name="Nolan M."/>
            <person name="Ohm R.A."/>
            <person name="Tamas L."/>
            <person name="Grigoriev I.V."/>
            <person name="Spatafora J.W."/>
            <person name="Nagy L.G."/>
            <person name="Kovacs G.M."/>
        </authorList>
    </citation>
    <scope>NUCLEOTIDE SEQUENCE [LARGE SCALE GENOMIC DNA]</scope>
    <source>
        <strain evidence="3 4">DSE2036</strain>
    </source>
</reference>
<dbReference type="EMBL" id="KZ805313">
    <property type="protein sequence ID" value="PVI05590.1"/>
    <property type="molecule type" value="Genomic_DNA"/>
</dbReference>
<dbReference type="STRING" id="97972.A0A2V1E8F2"/>